<dbReference type="Proteomes" id="UP001528912">
    <property type="component" value="Unassembled WGS sequence"/>
</dbReference>
<evidence type="ECO:0000313" key="3">
    <source>
        <dbReference type="EMBL" id="MDF8263681.1"/>
    </source>
</evidence>
<sequence>MKKPSSRTALVALGVAALGLSGAVTIGAAASELPSGGATSSHVTINDHALRQKIDAPSVNAPRGSNPTSRPALAPTSVPTRSTSESSVHTHADGTSHVHKAPRTLPKDDRSKGQVYDGLAVAKSGGCKGVYQVKAHPTKCSHGPDPVWPGYSMSKQVAPLTQQQLQQSTLAGDAQCFGTGTDGPRVQVLYVYSGTNRFDQYKSSFQQWALGMDKIYDDSAAKTGGIRHIRFVTDSQCIPTVIPVQVSSSALSDFGSMMSALQQQGYTRQDRKYTVFGDANVYCGIGEFTGDSRKTSSNQSNYGPSFARTDANCWGSEVIAHELGHNLGAVNNNAPNSSGGAHCTDEYDVMCYSDSPYYPQMRYICTNQANDALLDCGNNDYFHSNPTSGYLAQYWNMADSVFLEKQDGGGSPNPTPTPTSTSTSPSPTSTSGGCTYPTTASSSLSAGAVAIVPSNSYYYSGGSGTHASCLTGPSGSDFDLYFQKWNGSQWVTVASSTGETSSEKVSYNGTAGYYRWYIYAYSGSGSYTLKYGKPA</sequence>
<feature type="compositionally biased region" description="Polar residues" evidence="1">
    <location>
        <begin position="77"/>
        <end position="87"/>
    </location>
</feature>
<keyword evidence="4" id="KW-1185">Reference proteome</keyword>
<protein>
    <recommendedName>
        <fullName evidence="5">Peptidase M12B domain-containing protein</fullName>
    </recommendedName>
</protein>
<dbReference type="RefSeq" id="WP_277191349.1">
    <property type="nucleotide sequence ID" value="NZ_JAROAV010000020.1"/>
</dbReference>
<organism evidence="3 4">
    <name type="scientific">Luteipulveratus flavus</name>
    <dbReference type="NCBI Taxonomy" id="3031728"/>
    <lineage>
        <taxon>Bacteria</taxon>
        <taxon>Bacillati</taxon>
        <taxon>Actinomycetota</taxon>
        <taxon>Actinomycetes</taxon>
        <taxon>Micrococcales</taxon>
        <taxon>Dermacoccaceae</taxon>
        <taxon>Luteipulveratus</taxon>
    </lineage>
</organism>
<proteinExistence type="predicted"/>
<evidence type="ECO:0000256" key="2">
    <source>
        <dbReference type="SAM" id="SignalP"/>
    </source>
</evidence>
<name>A0ABT6C8R0_9MICO</name>
<reference evidence="3 4" key="1">
    <citation type="submission" date="2023-03" db="EMBL/GenBank/DDBJ databases">
        <title>YIM 133296 draft genome.</title>
        <authorList>
            <person name="Xiong L."/>
        </authorList>
    </citation>
    <scope>NUCLEOTIDE SEQUENCE [LARGE SCALE GENOMIC DNA]</scope>
    <source>
        <strain evidence="3 4">YIM 133296</strain>
    </source>
</reference>
<gene>
    <name evidence="3" type="ORF">P4R38_05425</name>
</gene>
<accession>A0ABT6C8R0</accession>
<dbReference type="Gene3D" id="2.60.120.380">
    <property type="match status" value="1"/>
</dbReference>
<dbReference type="EMBL" id="JAROAV010000020">
    <property type="protein sequence ID" value="MDF8263681.1"/>
    <property type="molecule type" value="Genomic_DNA"/>
</dbReference>
<feature type="signal peptide" evidence="2">
    <location>
        <begin position="1"/>
        <end position="30"/>
    </location>
</feature>
<evidence type="ECO:0000256" key="1">
    <source>
        <dbReference type="SAM" id="MobiDB-lite"/>
    </source>
</evidence>
<keyword evidence="2" id="KW-0732">Signal</keyword>
<comment type="caution">
    <text evidence="3">The sequence shown here is derived from an EMBL/GenBank/DDBJ whole genome shotgun (WGS) entry which is preliminary data.</text>
</comment>
<feature type="compositionally biased region" description="Low complexity" evidence="1">
    <location>
        <begin position="418"/>
        <end position="434"/>
    </location>
</feature>
<dbReference type="SUPFAM" id="SSF55486">
    <property type="entry name" value="Metalloproteases ('zincins'), catalytic domain"/>
    <property type="match status" value="1"/>
</dbReference>
<evidence type="ECO:0000313" key="4">
    <source>
        <dbReference type="Proteomes" id="UP001528912"/>
    </source>
</evidence>
<feature type="chain" id="PRO_5047334362" description="Peptidase M12B domain-containing protein" evidence="2">
    <location>
        <begin position="31"/>
        <end position="535"/>
    </location>
</feature>
<evidence type="ECO:0008006" key="5">
    <source>
        <dbReference type="Google" id="ProtNLM"/>
    </source>
</evidence>
<feature type="region of interest" description="Disordered" evidence="1">
    <location>
        <begin position="405"/>
        <end position="434"/>
    </location>
</feature>
<feature type="region of interest" description="Disordered" evidence="1">
    <location>
        <begin position="55"/>
        <end position="113"/>
    </location>
</feature>